<dbReference type="AlphaFoldDB" id="A0A1G1KYK9"/>
<sequence>MIGFHHQGVTKQNKTFRFGALLSKTGRGSFILLVYFFICFCSRSTFAANNDTSSGVTIIRQPEQTYYITDEIIYEISIRWDSKLNESRMSSPRMNLENLVFVGARQSTQSTSGTGAPPEQIFQFSFKGNQTGRAAIRKLELEFFSGQGAEVTRFQIPPVELEIKSDFRLIIRTIFIAIAGIIVLFSSIMLFRKKFYRKPAASKTTPEEDICGQLARLKIELTSAQKPDRILKYLVSVTEDYLLKKLDWKARRDSYNLLKSKAAETWSKKEAQTWHDFMKKLEDYRYSGKTCGREEINELLNTINSFIRTERSL</sequence>
<dbReference type="Proteomes" id="UP000178187">
    <property type="component" value="Unassembled WGS sequence"/>
</dbReference>
<dbReference type="EMBL" id="MHFR01000037">
    <property type="protein sequence ID" value="OGW97998.1"/>
    <property type="molecule type" value="Genomic_DNA"/>
</dbReference>
<evidence type="ECO:0000313" key="2">
    <source>
        <dbReference type="EMBL" id="OGW97998.1"/>
    </source>
</evidence>
<keyword evidence="1" id="KW-0472">Membrane</keyword>
<keyword evidence="1" id="KW-0812">Transmembrane</keyword>
<name>A0A1G1KYK9_9BACT</name>
<evidence type="ECO:0000313" key="3">
    <source>
        <dbReference type="Proteomes" id="UP000178187"/>
    </source>
</evidence>
<comment type="caution">
    <text evidence="2">The sequence shown here is derived from an EMBL/GenBank/DDBJ whole genome shotgun (WGS) entry which is preliminary data.</text>
</comment>
<keyword evidence="1" id="KW-1133">Transmembrane helix</keyword>
<protein>
    <submittedName>
        <fullName evidence="2">Uncharacterized protein</fullName>
    </submittedName>
</protein>
<accession>A0A1G1KYK9</accession>
<feature type="transmembrane region" description="Helical" evidence="1">
    <location>
        <begin position="169"/>
        <end position="191"/>
    </location>
</feature>
<evidence type="ECO:0000256" key="1">
    <source>
        <dbReference type="SAM" id="Phobius"/>
    </source>
</evidence>
<organism evidence="2 3">
    <name type="scientific">Candidatus Danuiimicrobium aquiferis</name>
    <dbReference type="NCBI Taxonomy" id="1801832"/>
    <lineage>
        <taxon>Bacteria</taxon>
        <taxon>Pseudomonadati</taxon>
        <taxon>Candidatus Omnitrophota</taxon>
        <taxon>Candidatus Danuiimicrobium</taxon>
    </lineage>
</organism>
<reference evidence="2 3" key="1">
    <citation type="journal article" date="2016" name="Nat. Commun.">
        <title>Thousands of microbial genomes shed light on interconnected biogeochemical processes in an aquifer system.</title>
        <authorList>
            <person name="Anantharaman K."/>
            <person name="Brown C.T."/>
            <person name="Hug L.A."/>
            <person name="Sharon I."/>
            <person name="Castelle C.J."/>
            <person name="Probst A.J."/>
            <person name="Thomas B.C."/>
            <person name="Singh A."/>
            <person name="Wilkins M.J."/>
            <person name="Karaoz U."/>
            <person name="Brodie E.L."/>
            <person name="Williams K.H."/>
            <person name="Hubbard S.S."/>
            <person name="Banfield J.F."/>
        </authorList>
    </citation>
    <scope>NUCLEOTIDE SEQUENCE [LARGE SCALE GENOMIC DNA]</scope>
</reference>
<proteinExistence type="predicted"/>
<gene>
    <name evidence="2" type="ORF">A3G33_07110</name>
</gene>